<sequence>MDKKASGIVKPTKGILAPAAAIIAQRFIGGHAALIAARIKINATLLSSEIPIAANTAPTSPPTVKTVVAPDPVIAPGISITNVNNSKHIIR</sequence>
<organism evidence="1">
    <name type="scientific">bioreactor metagenome</name>
    <dbReference type="NCBI Taxonomy" id="1076179"/>
    <lineage>
        <taxon>unclassified sequences</taxon>
        <taxon>metagenomes</taxon>
        <taxon>ecological metagenomes</taxon>
    </lineage>
</organism>
<reference evidence="1" key="1">
    <citation type="submission" date="2019-08" db="EMBL/GenBank/DDBJ databases">
        <authorList>
            <person name="Kucharzyk K."/>
            <person name="Murdoch R.W."/>
            <person name="Higgins S."/>
            <person name="Loffler F."/>
        </authorList>
    </citation>
    <scope>NUCLEOTIDE SEQUENCE</scope>
</reference>
<dbReference type="AlphaFoldDB" id="A0A645BLE2"/>
<accession>A0A645BLE2</accession>
<comment type="caution">
    <text evidence="1">The sequence shown here is derived from an EMBL/GenBank/DDBJ whole genome shotgun (WGS) entry which is preliminary data.</text>
</comment>
<dbReference type="EMBL" id="VSSQ01018968">
    <property type="protein sequence ID" value="MPM62634.1"/>
    <property type="molecule type" value="Genomic_DNA"/>
</dbReference>
<protein>
    <submittedName>
        <fullName evidence="1">Uncharacterized protein</fullName>
    </submittedName>
</protein>
<name>A0A645BLE2_9ZZZZ</name>
<proteinExistence type="predicted"/>
<evidence type="ECO:0000313" key="1">
    <source>
        <dbReference type="EMBL" id="MPM62634.1"/>
    </source>
</evidence>
<gene>
    <name evidence="1" type="ORF">SDC9_109511</name>
</gene>